<reference evidence="2" key="1">
    <citation type="submission" date="2021-01" db="EMBL/GenBank/DDBJ databases">
        <title>Whole genome shotgun sequence of Dactylosporangium siamense NBRC 106093.</title>
        <authorList>
            <person name="Komaki H."/>
            <person name="Tamura T."/>
        </authorList>
    </citation>
    <scope>NUCLEOTIDE SEQUENCE</scope>
    <source>
        <strain evidence="2">NBRC 106093</strain>
    </source>
</reference>
<organism evidence="2 3">
    <name type="scientific">Dactylosporangium siamense</name>
    <dbReference type="NCBI Taxonomy" id="685454"/>
    <lineage>
        <taxon>Bacteria</taxon>
        <taxon>Bacillati</taxon>
        <taxon>Actinomycetota</taxon>
        <taxon>Actinomycetes</taxon>
        <taxon>Micromonosporales</taxon>
        <taxon>Micromonosporaceae</taxon>
        <taxon>Dactylosporangium</taxon>
    </lineage>
</organism>
<dbReference type="Pfam" id="PF13672">
    <property type="entry name" value="PP2C_2"/>
    <property type="match status" value="1"/>
</dbReference>
<dbReference type="InterPro" id="IPR001932">
    <property type="entry name" value="PPM-type_phosphatase-like_dom"/>
</dbReference>
<evidence type="ECO:0000259" key="1">
    <source>
        <dbReference type="Pfam" id="PF13672"/>
    </source>
</evidence>
<evidence type="ECO:0000313" key="3">
    <source>
        <dbReference type="Proteomes" id="UP000660611"/>
    </source>
</evidence>
<dbReference type="InterPro" id="IPR036457">
    <property type="entry name" value="PPM-type-like_dom_sf"/>
</dbReference>
<dbReference type="AlphaFoldDB" id="A0A919PUN0"/>
<proteinExistence type="predicted"/>
<feature type="domain" description="PPM-type phosphatase" evidence="1">
    <location>
        <begin position="19"/>
        <end position="206"/>
    </location>
</feature>
<dbReference type="SUPFAM" id="SSF81606">
    <property type="entry name" value="PP2C-like"/>
    <property type="match status" value="1"/>
</dbReference>
<comment type="caution">
    <text evidence="2">The sequence shown here is derived from an EMBL/GenBank/DDBJ whole genome shotgun (WGS) entry which is preliminary data.</text>
</comment>
<dbReference type="EMBL" id="BONQ01000132">
    <property type="protein sequence ID" value="GIG50539.1"/>
    <property type="molecule type" value="Genomic_DNA"/>
</dbReference>
<sequence>MTAEPFPPGWRIVPASVAGPDHLATGAENQDALAYRRLGDGFVLAVADGAGSSSRASTGSRLAVESACDVAADLFTVAPAGSEVWMATAARYVASLLRLFDQRIDGLAGGFAVRADYATTITCVVAHPPDYLFASLGDGFGVIVRDRGGAHLVMRPDDAGPDDGAAVFLTSAARREAVQVCLVHDPAVGGVALCTDGLIEALLAADLAPGGGRRLLAPAEFERYFTAFGADRHDAGILSDQLQSEEFAATSRDDKTMLLAVRT</sequence>
<protein>
    <recommendedName>
        <fullName evidence="1">PPM-type phosphatase domain-containing protein</fullName>
    </recommendedName>
</protein>
<dbReference type="Proteomes" id="UP000660611">
    <property type="component" value="Unassembled WGS sequence"/>
</dbReference>
<name>A0A919PUN0_9ACTN</name>
<keyword evidence="3" id="KW-1185">Reference proteome</keyword>
<accession>A0A919PUN0</accession>
<dbReference type="RefSeq" id="WP_203852184.1">
    <property type="nucleotide sequence ID" value="NZ_BAAAVW010000028.1"/>
</dbReference>
<evidence type="ECO:0000313" key="2">
    <source>
        <dbReference type="EMBL" id="GIG50539.1"/>
    </source>
</evidence>
<gene>
    <name evidence="2" type="ORF">Dsi01nite_085800</name>
</gene>
<dbReference type="Gene3D" id="3.60.40.10">
    <property type="entry name" value="PPM-type phosphatase domain"/>
    <property type="match status" value="1"/>
</dbReference>